<evidence type="ECO:0000256" key="3">
    <source>
        <dbReference type="ARBA" id="ARBA00023295"/>
    </source>
</evidence>
<comment type="caution">
    <text evidence="5">The sequence shown here is derived from an EMBL/GenBank/DDBJ whole genome shotgun (WGS) entry which is preliminary data.</text>
</comment>
<dbReference type="Proteomes" id="UP000248057">
    <property type="component" value="Unassembled WGS sequence"/>
</dbReference>
<dbReference type="SMART" id="SM00642">
    <property type="entry name" value="Aamy"/>
    <property type="match status" value="1"/>
</dbReference>
<evidence type="ECO:0000313" key="5">
    <source>
        <dbReference type="EMBL" id="PXX56181.1"/>
    </source>
</evidence>
<comment type="similarity">
    <text evidence="1">Belongs to the glycosyl hydrolase 13 family.</text>
</comment>
<feature type="domain" description="Glycosyl hydrolase family 13 catalytic" evidence="4">
    <location>
        <begin position="13"/>
        <end position="412"/>
    </location>
</feature>
<dbReference type="Gene3D" id="2.60.40.1180">
    <property type="entry name" value="Golgi alpha-mannosidase II"/>
    <property type="match status" value="1"/>
</dbReference>
<keyword evidence="6" id="KW-1185">Reference proteome</keyword>
<evidence type="ECO:0000256" key="2">
    <source>
        <dbReference type="ARBA" id="ARBA00022801"/>
    </source>
</evidence>
<sequence length="561" mass="64794">MAAEWWKKAVVYQIYPRSFKDSNGDGIGDLNGITEKLDYLKELGVDVIWVSPMYCSPMDDNGYDISDYYKVDPMFGTNDDMDRLLAEAEKRGMKVILDLVVNHCSDEHQWFVKAKQDPDCEEAGYFYFRRKEDGGEPNNWRSNFGGSVWTELPDGRWYFHTFSKKQPDLNWENPKLREKIYEMINWWLEKGVAGFRVDAITFIKKDLTFASRETEDGLRYPIENLTDYPGIGDFLAEMKEKCFDLHDCMTVAEAPGVGEETFRRYAGEHGYFSMIFDFTWENMEGEADKSSVEAVERWKQRILKSQRFTSEIGWNGLFLENHDQSRCVNKYLEKDQIGYAGASAMAVMYFYLYGTPFIYQGQEIGMTNAVWNSIEEMDDVRAKGMYREALEQKKDPQKVLEYFGELGRDNARTPMQWCNEKNAGFTEGTPWLKVNENYQDINVKAQEARDDSLLAFYRRLTALRHQEPYASVFAEGTVRPVMEELPAVIAYEREWNGRTVTVAVNFKKTEQEIPAINGALSAAGNPTEGTCLLSNEGEPERIGERYLLKAYQAVVFDGKMV</sequence>
<dbReference type="GO" id="GO:0009313">
    <property type="term" value="P:oligosaccharide catabolic process"/>
    <property type="evidence" value="ECO:0007669"/>
    <property type="project" value="TreeGrafter"/>
</dbReference>
<keyword evidence="2" id="KW-0378">Hydrolase</keyword>
<keyword evidence="3" id="KW-0326">Glycosidase</keyword>
<name>A0A2V3YAN8_9FIRM</name>
<dbReference type="InterPro" id="IPR013780">
    <property type="entry name" value="Glyco_hydro_b"/>
</dbReference>
<evidence type="ECO:0000259" key="4">
    <source>
        <dbReference type="SMART" id="SM00642"/>
    </source>
</evidence>
<accession>A0A2V3YAN8</accession>
<evidence type="ECO:0000256" key="1">
    <source>
        <dbReference type="ARBA" id="ARBA00008061"/>
    </source>
</evidence>
<proteinExistence type="inferred from homology"/>
<dbReference type="GeneID" id="86060442"/>
<dbReference type="GO" id="GO:0004556">
    <property type="term" value="F:alpha-amylase activity"/>
    <property type="evidence" value="ECO:0007669"/>
    <property type="project" value="TreeGrafter"/>
</dbReference>
<reference evidence="5 6" key="1">
    <citation type="submission" date="2018-05" db="EMBL/GenBank/DDBJ databases">
        <title>Genomic Encyclopedia of Type Strains, Phase IV (KMG-IV): sequencing the most valuable type-strain genomes for metagenomic binning, comparative biology and taxonomic classification.</title>
        <authorList>
            <person name="Goeker M."/>
        </authorList>
    </citation>
    <scope>NUCLEOTIDE SEQUENCE [LARGE SCALE GENOMIC DNA]</scope>
    <source>
        <strain evidence="5 6">DSM 24995</strain>
    </source>
</reference>
<gene>
    <name evidence="5" type="ORF">DFR60_102456</name>
</gene>
<dbReference type="SUPFAM" id="SSF51445">
    <property type="entry name" value="(Trans)glycosidases"/>
    <property type="match status" value="1"/>
</dbReference>
<dbReference type="InterPro" id="IPR045857">
    <property type="entry name" value="O16G_dom_2"/>
</dbReference>
<dbReference type="EMBL" id="QJKD01000002">
    <property type="protein sequence ID" value="PXX56181.1"/>
    <property type="molecule type" value="Genomic_DNA"/>
</dbReference>
<dbReference type="RefSeq" id="WP_110321985.1">
    <property type="nucleotide sequence ID" value="NZ_QJKD01000002.1"/>
</dbReference>
<dbReference type="SUPFAM" id="SSF51011">
    <property type="entry name" value="Glycosyl hydrolase domain"/>
    <property type="match status" value="1"/>
</dbReference>
<dbReference type="PANTHER" id="PTHR10357">
    <property type="entry name" value="ALPHA-AMYLASE FAMILY MEMBER"/>
    <property type="match status" value="1"/>
</dbReference>
<dbReference type="Gene3D" id="3.20.20.80">
    <property type="entry name" value="Glycosidases"/>
    <property type="match status" value="1"/>
</dbReference>
<dbReference type="InterPro" id="IPR017853">
    <property type="entry name" value="GH"/>
</dbReference>
<dbReference type="Gene3D" id="3.90.400.10">
    <property type="entry name" value="Oligo-1,6-glucosidase, Domain 2"/>
    <property type="match status" value="1"/>
</dbReference>
<dbReference type="PANTHER" id="PTHR10357:SF179">
    <property type="entry name" value="NEUTRAL AND BASIC AMINO ACID TRANSPORT PROTEIN RBAT"/>
    <property type="match status" value="1"/>
</dbReference>
<dbReference type="FunFam" id="3.20.20.80:FF:000064">
    <property type="entry name" value="Oligo-1,6-glucosidase"/>
    <property type="match status" value="2"/>
</dbReference>
<protein>
    <submittedName>
        <fullName evidence="5">Oligo-1,6-glucosidase</fullName>
    </submittedName>
</protein>
<dbReference type="Pfam" id="PF00128">
    <property type="entry name" value="Alpha-amylase"/>
    <property type="match status" value="1"/>
</dbReference>
<organism evidence="5 6">
    <name type="scientific">Hungatella effluvii</name>
    <dbReference type="NCBI Taxonomy" id="1096246"/>
    <lineage>
        <taxon>Bacteria</taxon>
        <taxon>Bacillati</taxon>
        <taxon>Bacillota</taxon>
        <taxon>Clostridia</taxon>
        <taxon>Lachnospirales</taxon>
        <taxon>Lachnospiraceae</taxon>
        <taxon>Hungatella</taxon>
    </lineage>
</organism>
<evidence type="ECO:0000313" key="6">
    <source>
        <dbReference type="Proteomes" id="UP000248057"/>
    </source>
</evidence>
<dbReference type="CDD" id="cd11333">
    <property type="entry name" value="AmyAc_SI_OligoGlu_DGase"/>
    <property type="match status" value="1"/>
</dbReference>
<dbReference type="AlphaFoldDB" id="A0A2V3YAN8"/>
<dbReference type="InterPro" id="IPR006047">
    <property type="entry name" value="GH13_cat_dom"/>
</dbReference>